<dbReference type="EMBL" id="HBEN01009029">
    <property type="protein sequence ID" value="CAD8442663.1"/>
    <property type="molecule type" value="Transcribed_RNA"/>
</dbReference>
<feature type="transmembrane region" description="Helical" evidence="1">
    <location>
        <begin position="514"/>
        <end position="537"/>
    </location>
</feature>
<organism evidence="2">
    <name type="scientific">Micromonas pusilla</name>
    <name type="common">Picoplanktonic green alga</name>
    <name type="synonym">Chromulina pusilla</name>
    <dbReference type="NCBI Taxonomy" id="38833"/>
    <lineage>
        <taxon>Eukaryota</taxon>
        <taxon>Viridiplantae</taxon>
        <taxon>Chlorophyta</taxon>
        <taxon>Mamiellophyceae</taxon>
        <taxon>Mamiellales</taxon>
        <taxon>Mamiellaceae</taxon>
        <taxon>Micromonas</taxon>
    </lineage>
</organism>
<evidence type="ECO:0000313" key="2">
    <source>
        <dbReference type="EMBL" id="CAD8442663.1"/>
    </source>
</evidence>
<dbReference type="AlphaFoldDB" id="A0A7S0D6I9"/>
<accession>A0A7S0D6I9</accession>
<keyword evidence="1" id="KW-0812">Transmembrane</keyword>
<sequence length="689" mass="75696">MTSQSDLPGAQRNNRWRDVVTSTNFVNRLNKRKSFKAVFGQRSMRGKVDLDDVVRDETGAAGEAPSGHDEKRVKDEDSDVVVRRRGRNLVVYSCQARNYFLEPRVEFKPSQFLRTAVYELVPCPLSYFVVLFAETAVFGHSLREARQAAGCRQKLPMPVFNGAAAKFFCVVPGTEFFVNMAFVNEVSLFTCFLASIYSPEVRKYIEPMEWATVIILLVCRSLVISSKYSLLPESWVSDRGGKMYSPLTGEEFGRTLVGIAWSDPKAETHTDFLRQEMARACLEADVDLSEVEIDVGSAVAARALRLSARGVGARGDEEVQKTPSIVSGKELLAAITDTHIGAPLPGALFPIIMVLALVNASVAPACRAAVGAPAFGGSPASKACAAFHFWLSFMLFLNNMVFTSSMAWNFHRQGSAIKALNAMMHYPGESVATFAPPPPPPKKAPKKKSVRVAVSNDADASDEESSESREIRAAGEAGETVLVDLKCPDSCLCWSLVRRVIRKIGSPWTRRLNLFSIIFLLCAFTSAMIFLLLFYGAERKTHRLATSASLFYLACVISFMVAVTVLEGSLVNDQVPKIRVRLKREMLAMSAAIAQSQGEAPEVERQLRASHRLLKSAEAHIMAEEDVAVGSEPVQVFYEVPATPAAVTFVISTLVSILLIAVQRTFTMIESEGWAYDGDMGEFARADDM</sequence>
<proteinExistence type="predicted"/>
<evidence type="ECO:0000256" key="1">
    <source>
        <dbReference type="SAM" id="Phobius"/>
    </source>
</evidence>
<reference evidence="2" key="1">
    <citation type="submission" date="2021-01" db="EMBL/GenBank/DDBJ databases">
        <authorList>
            <person name="Corre E."/>
            <person name="Pelletier E."/>
            <person name="Niang G."/>
            <person name="Scheremetjew M."/>
            <person name="Finn R."/>
            <person name="Kale V."/>
            <person name="Holt S."/>
            <person name="Cochrane G."/>
            <person name="Meng A."/>
            <person name="Brown T."/>
            <person name="Cohen L."/>
        </authorList>
    </citation>
    <scope>NUCLEOTIDE SEQUENCE</scope>
    <source>
        <strain evidence="2">CCAC1681</strain>
    </source>
</reference>
<keyword evidence="1" id="KW-0472">Membrane</keyword>
<keyword evidence="1" id="KW-1133">Transmembrane helix</keyword>
<feature type="transmembrane region" description="Helical" evidence="1">
    <location>
        <begin position="642"/>
        <end position="662"/>
    </location>
</feature>
<name>A0A7S0D6I9_MICPS</name>
<gene>
    <name evidence="2" type="ORF">MSP1401_LOCUS7504</name>
</gene>
<protein>
    <submittedName>
        <fullName evidence="2">Uncharacterized protein</fullName>
    </submittedName>
</protein>
<feature type="transmembrane region" description="Helical" evidence="1">
    <location>
        <begin position="549"/>
        <end position="566"/>
    </location>
</feature>